<keyword evidence="3" id="KW-1185">Reference proteome</keyword>
<dbReference type="OrthoDB" id="3697068at2"/>
<dbReference type="Proteomes" id="UP000319103">
    <property type="component" value="Unassembled WGS sequence"/>
</dbReference>
<sequence length="157" mass="17167">MTTTDTATTAHSLPNVREQRPLGYWLRHIDGAIDASFRALLAEQGLNRRSWQVLNTIACGPLTMAEVDETMAAFLGSAEPTMRPHVDAFAERGWVLTDEGGQITLTEAGTAAHRRADAATGRQRAEMMSCLSAEEFTQLMTLLQRLAGHLDELAAKD</sequence>
<comment type="caution">
    <text evidence="2">The sequence shown here is derived from an EMBL/GenBank/DDBJ whole genome shotgun (WGS) entry which is preliminary data.</text>
</comment>
<dbReference type="EMBL" id="VIGB01000003">
    <property type="protein sequence ID" value="TQF06145.1"/>
    <property type="molecule type" value="Genomic_DNA"/>
</dbReference>
<dbReference type="GO" id="GO:0003700">
    <property type="term" value="F:DNA-binding transcription factor activity"/>
    <property type="evidence" value="ECO:0007669"/>
    <property type="project" value="InterPro"/>
</dbReference>
<dbReference type="SMART" id="SM00347">
    <property type="entry name" value="HTH_MARR"/>
    <property type="match status" value="1"/>
</dbReference>
<dbReference type="InterPro" id="IPR036390">
    <property type="entry name" value="WH_DNA-bd_sf"/>
</dbReference>
<reference evidence="2 3" key="1">
    <citation type="submission" date="2019-06" db="EMBL/GenBank/DDBJ databases">
        <title>Description of Kitasatospora acidophila sp. nov. isolated from pine grove soil, and reclassification of Streptomyces novaecaesareae to Kitasatospora novaeceasareae comb. nov.</title>
        <authorList>
            <person name="Kim M.J."/>
        </authorList>
    </citation>
    <scope>NUCLEOTIDE SEQUENCE [LARGE SCALE GENOMIC DNA]</scope>
    <source>
        <strain evidence="2 3">MMS16-CNU292</strain>
    </source>
</reference>
<accession>A0A540WAU0</accession>
<dbReference type="RefSeq" id="WP_141636592.1">
    <property type="nucleotide sequence ID" value="NZ_VIGB01000003.1"/>
</dbReference>
<dbReference type="InterPro" id="IPR036388">
    <property type="entry name" value="WH-like_DNA-bd_sf"/>
</dbReference>
<evidence type="ECO:0000313" key="3">
    <source>
        <dbReference type="Proteomes" id="UP000319103"/>
    </source>
</evidence>
<dbReference type="InterPro" id="IPR054058">
    <property type="entry name" value="HTH_67"/>
</dbReference>
<name>A0A540WAU0_9ACTN</name>
<evidence type="ECO:0000259" key="1">
    <source>
        <dbReference type="SMART" id="SM00347"/>
    </source>
</evidence>
<dbReference type="InterPro" id="IPR000835">
    <property type="entry name" value="HTH_MarR-typ"/>
</dbReference>
<dbReference type="Gene3D" id="1.10.10.10">
    <property type="entry name" value="Winged helix-like DNA-binding domain superfamily/Winged helix DNA-binding domain"/>
    <property type="match status" value="1"/>
</dbReference>
<dbReference type="AlphaFoldDB" id="A0A540WAU0"/>
<evidence type="ECO:0000313" key="2">
    <source>
        <dbReference type="EMBL" id="TQF06145.1"/>
    </source>
</evidence>
<protein>
    <submittedName>
        <fullName evidence="2">MarR family transcriptional regulator</fullName>
    </submittedName>
</protein>
<feature type="domain" description="HTH marR-type" evidence="1">
    <location>
        <begin position="39"/>
        <end position="136"/>
    </location>
</feature>
<organism evidence="2 3">
    <name type="scientific">Kitasatospora acidiphila</name>
    <dbReference type="NCBI Taxonomy" id="2567942"/>
    <lineage>
        <taxon>Bacteria</taxon>
        <taxon>Bacillati</taxon>
        <taxon>Actinomycetota</taxon>
        <taxon>Actinomycetes</taxon>
        <taxon>Kitasatosporales</taxon>
        <taxon>Streptomycetaceae</taxon>
        <taxon>Kitasatospora</taxon>
    </lineage>
</organism>
<dbReference type="SUPFAM" id="SSF46785">
    <property type="entry name" value="Winged helix' DNA-binding domain"/>
    <property type="match status" value="1"/>
</dbReference>
<gene>
    <name evidence="2" type="ORF">E6W39_32910</name>
</gene>
<dbReference type="Pfam" id="PF21863">
    <property type="entry name" value="HTH_67"/>
    <property type="match status" value="1"/>
</dbReference>
<proteinExistence type="predicted"/>